<comment type="similarity">
    <text evidence="1">Belongs to the citrate synthase family.</text>
</comment>
<dbReference type="PANTHER" id="PTHR11739:SF4">
    <property type="entry name" value="CITRATE SYNTHASE, PEROXISOMAL"/>
    <property type="match status" value="1"/>
</dbReference>
<keyword evidence="2" id="KW-0808">Transferase</keyword>
<proteinExistence type="inferred from homology"/>
<dbReference type="EMBL" id="JBGMDY010000003">
    <property type="protein sequence ID" value="KAL2340695.1"/>
    <property type="molecule type" value="Genomic_DNA"/>
</dbReference>
<comment type="caution">
    <text evidence="3">The sequence shown here is derived from an EMBL/GenBank/DDBJ whole genome shotgun (WGS) entry which is preliminary data.</text>
</comment>
<protein>
    <submittedName>
        <fullName evidence="3">Uncharacterized protein</fullName>
    </submittedName>
</protein>
<dbReference type="InterPro" id="IPR016142">
    <property type="entry name" value="Citrate_synth-like_lrg_a-sub"/>
</dbReference>
<dbReference type="InterPro" id="IPR002020">
    <property type="entry name" value="Citrate_synthase"/>
</dbReference>
<dbReference type="GO" id="GO:0016740">
    <property type="term" value="F:transferase activity"/>
    <property type="evidence" value="ECO:0007669"/>
    <property type="project" value="UniProtKB-KW"/>
</dbReference>
<dbReference type="InterPro" id="IPR036969">
    <property type="entry name" value="Citrate_synthase_sf"/>
</dbReference>
<gene>
    <name evidence="3" type="ORF">Fmac_008635</name>
</gene>
<evidence type="ECO:0000313" key="4">
    <source>
        <dbReference type="Proteomes" id="UP001603857"/>
    </source>
</evidence>
<name>A0ABD1MXY0_9FABA</name>
<evidence type="ECO:0000256" key="1">
    <source>
        <dbReference type="ARBA" id="ARBA00010566"/>
    </source>
</evidence>
<dbReference type="Proteomes" id="UP001603857">
    <property type="component" value="Unassembled WGS sequence"/>
</dbReference>
<dbReference type="SUPFAM" id="SSF48256">
    <property type="entry name" value="Citrate synthase"/>
    <property type="match status" value="1"/>
</dbReference>
<dbReference type="PANTHER" id="PTHR11739">
    <property type="entry name" value="CITRATE SYNTHASE"/>
    <property type="match status" value="1"/>
</dbReference>
<dbReference type="Pfam" id="PF00285">
    <property type="entry name" value="Citrate_synt"/>
    <property type="match status" value="1"/>
</dbReference>
<dbReference type="AlphaFoldDB" id="A0ABD1MXY0"/>
<accession>A0ABD1MXY0</accession>
<dbReference type="Gene3D" id="1.10.580.10">
    <property type="entry name" value="Citrate Synthase, domain 1"/>
    <property type="match status" value="1"/>
</dbReference>
<sequence>MATITVLLVLQKPKALQFQLPFRRYVLWPCSDVQLHSLPFESQLAEWEFAVSQHSVVPQGVLDIIQSMPHDAHPMGVLVNSMSALSIFHPDANPALRVSNKNCWQVTLVLDCLCIDHISKDY</sequence>
<evidence type="ECO:0000256" key="2">
    <source>
        <dbReference type="ARBA" id="ARBA00022679"/>
    </source>
</evidence>
<organism evidence="3 4">
    <name type="scientific">Flemingia macrophylla</name>
    <dbReference type="NCBI Taxonomy" id="520843"/>
    <lineage>
        <taxon>Eukaryota</taxon>
        <taxon>Viridiplantae</taxon>
        <taxon>Streptophyta</taxon>
        <taxon>Embryophyta</taxon>
        <taxon>Tracheophyta</taxon>
        <taxon>Spermatophyta</taxon>
        <taxon>Magnoliopsida</taxon>
        <taxon>eudicotyledons</taxon>
        <taxon>Gunneridae</taxon>
        <taxon>Pentapetalae</taxon>
        <taxon>rosids</taxon>
        <taxon>fabids</taxon>
        <taxon>Fabales</taxon>
        <taxon>Fabaceae</taxon>
        <taxon>Papilionoideae</taxon>
        <taxon>50 kb inversion clade</taxon>
        <taxon>NPAAA clade</taxon>
        <taxon>indigoferoid/millettioid clade</taxon>
        <taxon>Phaseoleae</taxon>
        <taxon>Flemingia</taxon>
    </lineage>
</organism>
<keyword evidence="4" id="KW-1185">Reference proteome</keyword>
<evidence type="ECO:0000313" key="3">
    <source>
        <dbReference type="EMBL" id="KAL2340695.1"/>
    </source>
</evidence>
<reference evidence="3 4" key="1">
    <citation type="submission" date="2024-08" db="EMBL/GenBank/DDBJ databases">
        <title>Insights into the chromosomal genome structure of Flemingia macrophylla.</title>
        <authorList>
            <person name="Ding Y."/>
            <person name="Zhao Y."/>
            <person name="Bi W."/>
            <person name="Wu M."/>
            <person name="Zhao G."/>
            <person name="Gong Y."/>
            <person name="Li W."/>
            <person name="Zhang P."/>
        </authorList>
    </citation>
    <scope>NUCLEOTIDE SEQUENCE [LARGE SCALE GENOMIC DNA]</scope>
    <source>
        <strain evidence="3">DYQJB</strain>
        <tissue evidence="3">Leaf</tissue>
    </source>
</reference>